<protein>
    <submittedName>
        <fullName evidence="12">Polyphenol oxidase family protein</fullName>
    </submittedName>
</protein>
<dbReference type="Pfam" id="PF02578">
    <property type="entry name" value="Cu-oxidase_4"/>
    <property type="match status" value="1"/>
</dbReference>
<evidence type="ECO:0000313" key="13">
    <source>
        <dbReference type="Proteomes" id="UP001215216"/>
    </source>
</evidence>
<evidence type="ECO:0000256" key="3">
    <source>
        <dbReference type="ARBA" id="ARBA00007353"/>
    </source>
</evidence>
<keyword evidence="7" id="KW-0862">Zinc</keyword>
<evidence type="ECO:0000256" key="4">
    <source>
        <dbReference type="ARBA" id="ARBA00022679"/>
    </source>
</evidence>
<keyword evidence="4" id="KW-0808">Transferase</keyword>
<evidence type="ECO:0000313" key="12">
    <source>
        <dbReference type="EMBL" id="WFM82799.1"/>
    </source>
</evidence>
<evidence type="ECO:0000256" key="2">
    <source>
        <dbReference type="ARBA" id="ARBA00003215"/>
    </source>
</evidence>
<dbReference type="EMBL" id="CP121208">
    <property type="protein sequence ID" value="WFM82799.1"/>
    <property type="molecule type" value="Genomic_DNA"/>
</dbReference>
<comment type="catalytic activity">
    <reaction evidence="1">
        <text>inosine + phosphate = alpha-D-ribose 1-phosphate + hypoxanthine</text>
        <dbReference type="Rhea" id="RHEA:27646"/>
        <dbReference type="ChEBI" id="CHEBI:17368"/>
        <dbReference type="ChEBI" id="CHEBI:17596"/>
        <dbReference type="ChEBI" id="CHEBI:43474"/>
        <dbReference type="ChEBI" id="CHEBI:57720"/>
        <dbReference type="EC" id="2.4.2.1"/>
    </reaction>
    <physiologicalReaction direction="left-to-right" evidence="1">
        <dbReference type="Rhea" id="RHEA:27647"/>
    </physiologicalReaction>
</comment>
<comment type="catalytic activity">
    <reaction evidence="11">
        <text>S-methyl-5'-thioadenosine + phosphate = 5-(methylsulfanyl)-alpha-D-ribose 1-phosphate + adenine</text>
        <dbReference type="Rhea" id="RHEA:11852"/>
        <dbReference type="ChEBI" id="CHEBI:16708"/>
        <dbReference type="ChEBI" id="CHEBI:17509"/>
        <dbReference type="ChEBI" id="CHEBI:43474"/>
        <dbReference type="ChEBI" id="CHEBI:58533"/>
        <dbReference type="EC" id="2.4.2.28"/>
    </reaction>
    <physiologicalReaction direction="left-to-right" evidence="11">
        <dbReference type="Rhea" id="RHEA:11853"/>
    </physiologicalReaction>
</comment>
<comment type="catalytic activity">
    <reaction evidence="9">
        <text>adenosine + H2O + H(+) = inosine + NH4(+)</text>
        <dbReference type="Rhea" id="RHEA:24408"/>
        <dbReference type="ChEBI" id="CHEBI:15377"/>
        <dbReference type="ChEBI" id="CHEBI:15378"/>
        <dbReference type="ChEBI" id="CHEBI:16335"/>
        <dbReference type="ChEBI" id="CHEBI:17596"/>
        <dbReference type="ChEBI" id="CHEBI:28938"/>
        <dbReference type="EC" id="3.5.4.4"/>
    </reaction>
    <physiologicalReaction direction="left-to-right" evidence="9">
        <dbReference type="Rhea" id="RHEA:24409"/>
    </physiologicalReaction>
</comment>
<dbReference type="InterPro" id="IPR011324">
    <property type="entry name" value="Cytotoxic_necrot_fac-like_cat"/>
</dbReference>
<dbReference type="RefSeq" id="WP_278012225.1">
    <property type="nucleotide sequence ID" value="NZ_CP121208.1"/>
</dbReference>
<dbReference type="PANTHER" id="PTHR30616">
    <property type="entry name" value="UNCHARACTERIZED PROTEIN YFIH"/>
    <property type="match status" value="1"/>
</dbReference>
<sequence length="260" mass="27929">MGVMELHSVRGEQGIITYGFTSRRGGVSTGEYGELNLGPHVGDSAEAVALNRQIVGREFSEPIVWMNQVHSDVYRCASQAMQINGALTVGDADAVIIEHGQAAAVMVADCIPLILLDVTGTRAAVVHVGRAGLEKEIALKVREAMCERGTAASAIRGIVGPHICGRCYEVPADMMYAIGSRFSRAISQTSWGTPALDLSAGLAEQLGMELDISRYCTRESELYFSHRRSSTLGKQAGRFAGIVEVATHPGRFHEELPQLS</sequence>
<accession>A0ABY8G253</accession>
<name>A0ABY8G253_9ACTO</name>
<comment type="similarity">
    <text evidence="3">Belongs to the purine nucleoside phosphorylase YfiH/LACC1 family.</text>
</comment>
<evidence type="ECO:0000256" key="6">
    <source>
        <dbReference type="ARBA" id="ARBA00022801"/>
    </source>
</evidence>
<dbReference type="CDD" id="cd16833">
    <property type="entry name" value="YfiH"/>
    <property type="match status" value="1"/>
</dbReference>
<evidence type="ECO:0000256" key="10">
    <source>
        <dbReference type="ARBA" id="ARBA00048968"/>
    </source>
</evidence>
<dbReference type="PANTHER" id="PTHR30616:SF2">
    <property type="entry name" value="PURINE NUCLEOSIDE PHOSPHORYLASE LACC1"/>
    <property type="match status" value="1"/>
</dbReference>
<dbReference type="Gene3D" id="3.60.140.10">
    <property type="entry name" value="CNF1/YfiH-like putative cysteine hydrolases"/>
    <property type="match status" value="1"/>
</dbReference>
<evidence type="ECO:0000256" key="1">
    <source>
        <dbReference type="ARBA" id="ARBA00000553"/>
    </source>
</evidence>
<comment type="catalytic activity">
    <reaction evidence="10">
        <text>adenosine + phosphate = alpha-D-ribose 1-phosphate + adenine</text>
        <dbReference type="Rhea" id="RHEA:27642"/>
        <dbReference type="ChEBI" id="CHEBI:16335"/>
        <dbReference type="ChEBI" id="CHEBI:16708"/>
        <dbReference type="ChEBI" id="CHEBI:43474"/>
        <dbReference type="ChEBI" id="CHEBI:57720"/>
        <dbReference type="EC" id="2.4.2.1"/>
    </reaction>
    <physiologicalReaction direction="left-to-right" evidence="10">
        <dbReference type="Rhea" id="RHEA:27643"/>
    </physiologicalReaction>
</comment>
<keyword evidence="5" id="KW-0479">Metal-binding</keyword>
<gene>
    <name evidence="12" type="ORF">P7079_05165</name>
</gene>
<evidence type="ECO:0000256" key="9">
    <source>
        <dbReference type="ARBA" id="ARBA00047989"/>
    </source>
</evidence>
<organism evidence="12 13">
    <name type="scientific">Arcanobacterium canis</name>
    <dbReference type="NCBI Taxonomy" id="999183"/>
    <lineage>
        <taxon>Bacteria</taxon>
        <taxon>Bacillati</taxon>
        <taxon>Actinomycetota</taxon>
        <taxon>Actinomycetes</taxon>
        <taxon>Actinomycetales</taxon>
        <taxon>Actinomycetaceae</taxon>
        <taxon>Arcanobacterium</taxon>
    </lineage>
</organism>
<proteinExistence type="inferred from homology"/>
<dbReference type="SUPFAM" id="SSF64438">
    <property type="entry name" value="CNF1/YfiH-like putative cysteine hydrolases"/>
    <property type="match status" value="1"/>
</dbReference>
<dbReference type="Proteomes" id="UP001215216">
    <property type="component" value="Chromosome"/>
</dbReference>
<keyword evidence="8" id="KW-0186">Copper</keyword>
<evidence type="ECO:0000256" key="11">
    <source>
        <dbReference type="ARBA" id="ARBA00049893"/>
    </source>
</evidence>
<keyword evidence="6" id="KW-0378">Hydrolase</keyword>
<reference evidence="12 13" key="1">
    <citation type="submission" date="2023-03" db="EMBL/GenBank/DDBJ databases">
        <title>Complete genome of Arcanobacterium canis strain DSM 25104 isolated in 2010 from a canine otitis externa in Germany.</title>
        <authorList>
            <person name="Borowiak M."/>
            <person name="Kreitlow A."/>
            <person name="Malorny B."/>
            <person name="Laemmler C."/>
            <person name="Prenger-Berninghoff E."/>
            <person name="Ploetz M."/>
            <person name="Abdulmawjood A."/>
        </authorList>
    </citation>
    <scope>NUCLEOTIDE SEQUENCE [LARGE SCALE GENOMIC DNA]</scope>
    <source>
        <strain evidence="12 13">DSM 25104</strain>
    </source>
</reference>
<dbReference type="InterPro" id="IPR003730">
    <property type="entry name" value="Cu_polyphenol_OxRdtase"/>
</dbReference>
<comment type="function">
    <text evidence="2">Purine nucleoside enzyme that catalyzes the phosphorolysis of adenosine and inosine nucleosides, yielding D-ribose 1-phosphate and the respective free bases, adenine and hypoxanthine. Also catalyzes the phosphorolysis of S-methyl-5'-thioadenosine into adenine and S-methyl-5-thio-alpha-D-ribose 1-phosphate. Also has adenosine deaminase activity.</text>
</comment>
<keyword evidence="13" id="KW-1185">Reference proteome</keyword>
<dbReference type="InterPro" id="IPR038371">
    <property type="entry name" value="Cu_polyphenol_OxRdtase_sf"/>
</dbReference>
<evidence type="ECO:0000256" key="5">
    <source>
        <dbReference type="ARBA" id="ARBA00022723"/>
    </source>
</evidence>
<evidence type="ECO:0000256" key="8">
    <source>
        <dbReference type="ARBA" id="ARBA00023008"/>
    </source>
</evidence>
<evidence type="ECO:0000256" key="7">
    <source>
        <dbReference type="ARBA" id="ARBA00022833"/>
    </source>
</evidence>